<evidence type="ECO:0000313" key="3">
    <source>
        <dbReference type="Proteomes" id="UP000585507"/>
    </source>
</evidence>
<organism evidence="2 3">
    <name type="scientific">Rhizobium giardinii</name>
    <dbReference type="NCBI Taxonomy" id="56731"/>
    <lineage>
        <taxon>Bacteria</taxon>
        <taxon>Pseudomonadati</taxon>
        <taxon>Pseudomonadota</taxon>
        <taxon>Alphaproteobacteria</taxon>
        <taxon>Hyphomicrobiales</taxon>
        <taxon>Rhizobiaceae</taxon>
        <taxon>Rhizobium/Agrobacterium group</taxon>
        <taxon>Rhizobium</taxon>
    </lineage>
</organism>
<dbReference type="EMBL" id="JACHBK010000013">
    <property type="protein sequence ID" value="MBB5538289.1"/>
    <property type="molecule type" value="Genomic_DNA"/>
</dbReference>
<comment type="caution">
    <text evidence="2">The sequence shown here is derived from an EMBL/GenBank/DDBJ whole genome shotgun (WGS) entry which is preliminary data.</text>
</comment>
<keyword evidence="1" id="KW-0812">Transmembrane</keyword>
<dbReference type="AlphaFoldDB" id="A0A7W8UF91"/>
<evidence type="ECO:0000256" key="1">
    <source>
        <dbReference type="SAM" id="Phobius"/>
    </source>
</evidence>
<keyword evidence="3" id="KW-1185">Reference proteome</keyword>
<accession>A0A7W8UF91</accession>
<protein>
    <submittedName>
        <fullName evidence="2">Uncharacterized protein</fullName>
    </submittedName>
</protein>
<keyword evidence="1" id="KW-0472">Membrane</keyword>
<reference evidence="2 3" key="1">
    <citation type="submission" date="2020-08" db="EMBL/GenBank/DDBJ databases">
        <title>Genomic Encyclopedia of Type Strains, Phase IV (KMG-V): Genome sequencing to study the core and pangenomes of soil and plant-associated prokaryotes.</title>
        <authorList>
            <person name="Whitman W."/>
        </authorList>
    </citation>
    <scope>NUCLEOTIDE SEQUENCE [LARGE SCALE GENOMIC DNA]</scope>
    <source>
        <strain evidence="2 3">SEMIA 4084</strain>
    </source>
</reference>
<dbReference type="Proteomes" id="UP000585507">
    <property type="component" value="Unassembled WGS sequence"/>
</dbReference>
<sequence>MRTGLTIIMMMFFASLALDLTIPAVILVGAMALDWASLQLKRRMMIERRAA</sequence>
<proteinExistence type="predicted"/>
<name>A0A7W8UF91_9HYPH</name>
<keyword evidence="1" id="KW-1133">Transmembrane helix</keyword>
<dbReference type="RefSeq" id="WP_154663284.1">
    <property type="nucleotide sequence ID" value="NZ_JACHBK010000013.1"/>
</dbReference>
<evidence type="ECO:0000313" key="2">
    <source>
        <dbReference type="EMBL" id="MBB5538289.1"/>
    </source>
</evidence>
<gene>
    <name evidence="2" type="ORF">GGD55_005019</name>
</gene>
<feature type="transmembrane region" description="Helical" evidence="1">
    <location>
        <begin position="6"/>
        <end position="36"/>
    </location>
</feature>